<dbReference type="PATRIC" id="fig|28037.215.peg.1485"/>
<evidence type="ECO:0000313" key="3">
    <source>
        <dbReference type="Proteomes" id="UP000033590"/>
    </source>
</evidence>
<evidence type="ECO:0000313" key="2">
    <source>
        <dbReference type="EMBL" id="KJQ73634.1"/>
    </source>
</evidence>
<feature type="domain" description="ATP-grasp" evidence="1">
    <location>
        <begin position="80"/>
        <end position="221"/>
    </location>
</feature>
<accession>A0A0F2DTS2</accession>
<evidence type="ECO:0000259" key="1">
    <source>
        <dbReference type="Pfam" id="PF18299"/>
    </source>
</evidence>
<comment type="caution">
    <text evidence="2">The sequence shown here is derived from an EMBL/GenBank/DDBJ whole genome shotgun (WGS) entry which is preliminary data.</text>
</comment>
<name>A0A0F2DTS2_STRMT</name>
<dbReference type="Pfam" id="PF18299">
    <property type="entry name" value="R2K_2"/>
    <property type="match status" value="1"/>
</dbReference>
<dbReference type="RefSeq" id="WP_045606825.1">
    <property type="nucleotide sequence ID" value="NZ_JYGS01000006.1"/>
</dbReference>
<sequence length="254" mass="28920">MVVYIRQSKLPSEVSINKYNAQVGAYLKGEEVILYQSFSEIKQLTSDDTVVDYITETRALLKMMGLNVPVYDYPIELKEFYGRNIYEGVLGEIVNIPDNWGKFIKPKAGSKVFTGRVVNGTHDLIGIGLPFDYPIWISEVVEFIAEWRCFVLDGQVLDVRPYTGDYHAHFDASVIDEAISCWKDAPIAYGLDIGVTRDGRTLVVEVNDGYALGNYGLSPLNSINFHKARWKEMVKPYFEKYDVFNIPESELINF</sequence>
<protein>
    <recommendedName>
        <fullName evidence="1">ATP-grasp domain-containing protein</fullName>
    </recommendedName>
</protein>
<organism evidence="2 3">
    <name type="scientific">Streptococcus mitis</name>
    <dbReference type="NCBI Taxonomy" id="28037"/>
    <lineage>
        <taxon>Bacteria</taxon>
        <taxon>Bacillati</taxon>
        <taxon>Bacillota</taxon>
        <taxon>Bacilli</taxon>
        <taxon>Lactobacillales</taxon>
        <taxon>Streptococcaceae</taxon>
        <taxon>Streptococcus</taxon>
        <taxon>Streptococcus mitis group</taxon>
    </lineage>
</organism>
<proteinExistence type="predicted"/>
<dbReference type="EMBL" id="JYGS01000006">
    <property type="protein sequence ID" value="KJQ73634.1"/>
    <property type="molecule type" value="Genomic_DNA"/>
</dbReference>
<dbReference type="AlphaFoldDB" id="A0A0F2DTS2"/>
<dbReference type="SUPFAM" id="SSF56059">
    <property type="entry name" value="Glutathione synthetase ATP-binding domain-like"/>
    <property type="match status" value="1"/>
</dbReference>
<reference evidence="2 3" key="1">
    <citation type="submission" date="2015-02" db="EMBL/GenBank/DDBJ databases">
        <title>Evolution of amylase-binding proteins of oral streptococcal species.</title>
        <authorList>
            <person name="Haase E.M."/>
        </authorList>
    </citation>
    <scope>NUCLEOTIDE SEQUENCE [LARGE SCALE GENOMIC DNA]</scope>
    <source>
        <strain evidence="2 3">SK145</strain>
    </source>
</reference>
<dbReference type="Proteomes" id="UP000033590">
    <property type="component" value="Unassembled WGS sequence"/>
</dbReference>
<gene>
    <name evidence="2" type="ORF">TZ93_01519</name>
</gene>
<dbReference type="InterPro" id="IPR041261">
    <property type="entry name" value="R2K_2"/>
</dbReference>